<comment type="caution">
    <text evidence="3">The sequence shown here is derived from an EMBL/GenBank/DDBJ whole genome shotgun (WGS) entry which is preliminary data.</text>
</comment>
<accession>A0ABW8Y2F6</accession>
<evidence type="ECO:0000313" key="3">
    <source>
        <dbReference type="EMBL" id="MFL9833942.1"/>
    </source>
</evidence>
<protein>
    <submittedName>
        <fullName evidence="3">Uncharacterized protein</fullName>
    </submittedName>
</protein>
<dbReference type="Proteomes" id="UP001629058">
    <property type="component" value="Unassembled WGS sequence"/>
</dbReference>
<gene>
    <name evidence="3" type="ORF">ABS765_07860</name>
</gene>
<evidence type="ECO:0000256" key="1">
    <source>
        <dbReference type="SAM" id="MobiDB-lite"/>
    </source>
</evidence>
<evidence type="ECO:0000256" key="2">
    <source>
        <dbReference type="SAM" id="SignalP"/>
    </source>
</evidence>
<dbReference type="EMBL" id="JBELPY010000004">
    <property type="protein sequence ID" value="MFL9833942.1"/>
    <property type="molecule type" value="Genomic_DNA"/>
</dbReference>
<reference evidence="3 4" key="1">
    <citation type="submission" date="2024-06" db="EMBL/GenBank/DDBJ databases">
        <authorList>
            <person name="Kaempfer P."/>
            <person name="Viver T."/>
        </authorList>
    </citation>
    <scope>NUCLEOTIDE SEQUENCE [LARGE SCALE GENOMIC DNA]</scope>
    <source>
        <strain evidence="3 4">ST-37</strain>
    </source>
</reference>
<feature type="compositionally biased region" description="Basic residues" evidence="1">
    <location>
        <begin position="36"/>
        <end position="50"/>
    </location>
</feature>
<feature type="chain" id="PRO_5045105911" evidence="2">
    <location>
        <begin position="23"/>
        <end position="93"/>
    </location>
</feature>
<sequence>MKKLLFTSLLGLGLLLPANFLAKENSVAKTEFSNPKQKKKSKKSKKKRTKTASTSKDCTYNGHVLNVGPRGGCYYYTGNSKQYVDRSYCSGCN</sequence>
<name>A0ABW8Y2F6_9FLAO</name>
<evidence type="ECO:0000313" key="4">
    <source>
        <dbReference type="Proteomes" id="UP001629058"/>
    </source>
</evidence>
<dbReference type="RefSeq" id="WP_408089287.1">
    <property type="nucleotide sequence ID" value="NZ_JBELPY010000004.1"/>
</dbReference>
<organism evidence="3 4">
    <name type="scientific">Chryseobacterium terrae</name>
    <dbReference type="NCBI Taxonomy" id="3163299"/>
    <lineage>
        <taxon>Bacteria</taxon>
        <taxon>Pseudomonadati</taxon>
        <taxon>Bacteroidota</taxon>
        <taxon>Flavobacteriia</taxon>
        <taxon>Flavobacteriales</taxon>
        <taxon>Weeksellaceae</taxon>
        <taxon>Chryseobacterium group</taxon>
        <taxon>Chryseobacterium</taxon>
    </lineage>
</organism>
<feature type="signal peptide" evidence="2">
    <location>
        <begin position="1"/>
        <end position="22"/>
    </location>
</feature>
<keyword evidence="4" id="KW-1185">Reference proteome</keyword>
<proteinExistence type="predicted"/>
<feature type="region of interest" description="Disordered" evidence="1">
    <location>
        <begin position="31"/>
        <end position="55"/>
    </location>
</feature>
<keyword evidence="2" id="KW-0732">Signal</keyword>